<gene>
    <name evidence="1" type="ORF">OLC1_LOCUS9385</name>
</gene>
<accession>A0AAV1CXT6</accession>
<evidence type="ECO:0000313" key="1">
    <source>
        <dbReference type="EMBL" id="CAI9099343.1"/>
    </source>
</evidence>
<evidence type="ECO:0000313" key="2">
    <source>
        <dbReference type="Proteomes" id="UP001161247"/>
    </source>
</evidence>
<dbReference type="Proteomes" id="UP001161247">
    <property type="component" value="Chromosome 3"/>
</dbReference>
<protein>
    <submittedName>
        <fullName evidence="1">OLC1v1036148C1</fullName>
    </submittedName>
</protein>
<keyword evidence="2" id="KW-1185">Reference proteome</keyword>
<organism evidence="1 2">
    <name type="scientific">Oldenlandia corymbosa var. corymbosa</name>
    <dbReference type="NCBI Taxonomy" id="529605"/>
    <lineage>
        <taxon>Eukaryota</taxon>
        <taxon>Viridiplantae</taxon>
        <taxon>Streptophyta</taxon>
        <taxon>Embryophyta</taxon>
        <taxon>Tracheophyta</taxon>
        <taxon>Spermatophyta</taxon>
        <taxon>Magnoliopsida</taxon>
        <taxon>eudicotyledons</taxon>
        <taxon>Gunneridae</taxon>
        <taxon>Pentapetalae</taxon>
        <taxon>asterids</taxon>
        <taxon>lamiids</taxon>
        <taxon>Gentianales</taxon>
        <taxon>Rubiaceae</taxon>
        <taxon>Rubioideae</taxon>
        <taxon>Spermacoceae</taxon>
        <taxon>Hedyotis-Oldenlandia complex</taxon>
        <taxon>Oldenlandia</taxon>
    </lineage>
</organism>
<dbReference type="EMBL" id="OX459120">
    <property type="protein sequence ID" value="CAI9099343.1"/>
    <property type="molecule type" value="Genomic_DNA"/>
</dbReference>
<name>A0AAV1CXT6_OLDCO</name>
<dbReference type="AlphaFoldDB" id="A0AAV1CXT6"/>
<reference evidence="1" key="1">
    <citation type="submission" date="2023-03" db="EMBL/GenBank/DDBJ databases">
        <authorList>
            <person name="Julca I."/>
        </authorList>
    </citation>
    <scope>NUCLEOTIDE SEQUENCE</scope>
</reference>
<proteinExistence type="predicted"/>
<dbReference type="Pfam" id="PF03004">
    <property type="entry name" value="Transposase_24"/>
    <property type="match status" value="1"/>
</dbReference>
<sequence length="302" mass="34722">MRNMSTSMIMFQTKCHQKVHNTSSLNWDVSWADFTLENFQSQHNDLKDAIIKNASVGFEYEDGDLARECITKQLISQFKNYKHKLHKFYKEHGSKEEALMNVPTGMDAHNWDEICNKFDSDSYKKLCTRNKANCAHLTIANANGTKSIARMIEEMKRNENEDVDSIGAYKLGHYNMKKGAWVSEAAEKKQAELIRVKDATGKTPAAICEQVLKGIPGQARGRSVPKKRVIALEKSRYEIEKEKERANEPERSRDLLAEEVAASKEEYKKLEELQRLFDESVAAMQRKLDKLMEFMPSQNVSF</sequence>
<dbReference type="InterPro" id="IPR004252">
    <property type="entry name" value="Probable_transposase_24"/>
</dbReference>